<comment type="cofactor">
    <cofactor evidence="1">
        <name>Zn(2+)</name>
        <dbReference type="ChEBI" id="CHEBI:29105"/>
    </cofactor>
</comment>
<sequence length="236" mass="25671">MSVDVLAFGAHPDDVEIGMGGTLALCARRGLVTAICDLTRAELSSNGTVETRQVEAEEAARVLGVAVRENAGLADRGFRVNEETVATVTAIIRRLKPQVVFAPYEEDRHPDHRLCSQLVQEAVANAALRRYAPPGCPEEPHRVAALYFYLIHGYAKPSFVVDISETQSLKETALLAYRSQFVAAPGRVATPLNQGFLDALRARDRWFGHVAGVTYGEGFVSAVPVVVDVGAWKRSR</sequence>
<dbReference type="RefSeq" id="WP_188816842.1">
    <property type="nucleotide sequence ID" value="NZ_BMOF01000010.1"/>
</dbReference>
<dbReference type="Pfam" id="PF02585">
    <property type="entry name" value="PIG-L"/>
    <property type="match status" value="1"/>
</dbReference>
<name>A0A8J3FBH1_9BACI</name>
<dbReference type="PANTHER" id="PTHR12993:SF30">
    <property type="entry name" value="N-ACETYL-ALPHA-D-GLUCOSAMINYL L-MALATE DEACETYLASE 1"/>
    <property type="match status" value="1"/>
</dbReference>
<protein>
    <submittedName>
        <fullName evidence="2">N-acetyl-alpha-D-glucosaminyl L-malate deacetylase 1</fullName>
    </submittedName>
</protein>
<proteinExistence type="predicted"/>
<dbReference type="Proteomes" id="UP000637720">
    <property type="component" value="Unassembled WGS sequence"/>
</dbReference>
<evidence type="ECO:0000313" key="3">
    <source>
        <dbReference type="Proteomes" id="UP000637720"/>
    </source>
</evidence>
<accession>A0A8J3FBH1</accession>
<dbReference type="InterPro" id="IPR024078">
    <property type="entry name" value="LmbE-like_dom_sf"/>
</dbReference>
<keyword evidence="3" id="KW-1185">Reference proteome</keyword>
<dbReference type="GO" id="GO:0016811">
    <property type="term" value="F:hydrolase activity, acting on carbon-nitrogen (but not peptide) bonds, in linear amides"/>
    <property type="evidence" value="ECO:0007669"/>
    <property type="project" value="TreeGrafter"/>
</dbReference>
<dbReference type="Gene3D" id="3.40.50.10320">
    <property type="entry name" value="LmbE-like"/>
    <property type="match status" value="1"/>
</dbReference>
<evidence type="ECO:0000256" key="1">
    <source>
        <dbReference type="ARBA" id="ARBA00001947"/>
    </source>
</evidence>
<organism evidence="2 3">
    <name type="scientific">Calditerricola satsumensis</name>
    <dbReference type="NCBI Taxonomy" id="373054"/>
    <lineage>
        <taxon>Bacteria</taxon>
        <taxon>Bacillati</taxon>
        <taxon>Bacillota</taxon>
        <taxon>Bacilli</taxon>
        <taxon>Bacillales</taxon>
        <taxon>Bacillaceae</taxon>
        <taxon>Calditerricola</taxon>
    </lineage>
</organism>
<dbReference type="InterPro" id="IPR023842">
    <property type="entry name" value="Bacillithiol_biosynth_BshB1"/>
</dbReference>
<dbReference type="GO" id="GO:0019213">
    <property type="term" value="F:deacetylase activity"/>
    <property type="evidence" value="ECO:0007669"/>
    <property type="project" value="InterPro"/>
</dbReference>
<dbReference type="AlphaFoldDB" id="A0A8J3FBH1"/>
<dbReference type="GO" id="GO:0071793">
    <property type="term" value="P:bacillithiol biosynthetic process"/>
    <property type="evidence" value="ECO:0007669"/>
    <property type="project" value="InterPro"/>
</dbReference>
<reference evidence="2" key="1">
    <citation type="journal article" date="2014" name="Int. J. Syst. Evol. Microbiol.">
        <title>Complete genome sequence of Corynebacterium casei LMG S-19264T (=DSM 44701T), isolated from a smear-ripened cheese.</title>
        <authorList>
            <consortium name="US DOE Joint Genome Institute (JGI-PGF)"/>
            <person name="Walter F."/>
            <person name="Albersmeier A."/>
            <person name="Kalinowski J."/>
            <person name="Ruckert C."/>
        </authorList>
    </citation>
    <scope>NUCLEOTIDE SEQUENCE</scope>
    <source>
        <strain evidence="2">JCM 14719</strain>
    </source>
</reference>
<dbReference type="InterPro" id="IPR003737">
    <property type="entry name" value="GlcNAc_PI_deacetylase-related"/>
</dbReference>
<dbReference type="SUPFAM" id="SSF102588">
    <property type="entry name" value="LmbE-like"/>
    <property type="match status" value="1"/>
</dbReference>
<dbReference type="PANTHER" id="PTHR12993">
    <property type="entry name" value="N-ACETYLGLUCOSAMINYL-PHOSPHATIDYLINOSITOL DE-N-ACETYLASE-RELATED"/>
    <property type="match status" value="1"/>
</dbReference>
<gene>
    <name evidence="2" type="primary">bshB1</name>
    <name evidence="2" type="ORF">GCM10007043_07690</name>
</gene>
<dbReference type="NCBIfam" id="TIGR04001">
    <property type="entry name" value="thiol_BshB1"/>
    <property type="match status" value="1"/>
</dbReference>
<comment type="caution">
    <text evidence="2">The sequence shown here is derived from an EMBL/GenBank/DDBJ whole genome shotgun (WGS) entry which is preliminary data.</text>
</comment>
<evidence type="ECO:0000313" key="2">
    <source>
        <dbReference type="EMBL" id="GGJ96261.1"/>
    </source>
</evidence>
<dbReference type="EMBL" id="BMOF01000010">
    <property type="protein sequence ID" value="GGJ96261.1"/>
    <property type="molecule type" value="Genomic_DNA"/>
</dbReference>
<reference evidence="2" key="2">
    <citation type="submission" date="2020-09" db="EMBL/GenBank/DDBJ databases">
        <authorList>
            <person name="Sun Q."/>
            <person name="Ohkuma M."/>
        </authorList>
    </citation>
    <scope>NUCLEOTIDE SEQUENCE</scope>
    <source>
        <strain evidence="2">JCM 14719</strain>
    </source>
</reference>